<dbReference type="Gene3D" id="3.90.1210.10">
    <property type="entry name" value="Antifreeze-like/N-acetylneuraminic acid synthase C-terminal domain"/>
    <property type="match status" value="1"/>
</dbReference>
<keyword evidence="4" id="KW-1185">Reference proteome</keyword>
<dbReference type="SMART" id="SM00858">
    <property type="entry name" value="SAF"/>
    <property type="match status" value="1"/>
</dbReference>
<dbReference type="AlphaFoldDB" id="A0A1M6A1G0"/>
<keyword evidence="3" id="KW-0282">Flagellum</keyword>
<keyword evidence="3" id="KW-0969">Cilium</keyword>
<keyword evidence="1" id="KW-0472">Membrane</keyword>
<sequence length="222" mass="22142">MRTSTLAPTTAATPTPQATAALGPVKTRRRPVLIIASVAALLLSALGGVWLWTAATSSVEVVVAKAAVPRGAVIAASDLMVARVSLDPAVASIPAGEVSTVVGQRAALDISAGGLLTPDAIAPETVPAKGQTVVGLSLVDGMLPAIPLKTGDDVRVVQTPGAQGQVGDVSPVTIAAKVVAVTRSQDGQFALVDLLVSADAAPDLAARAATGRVAVVLDSRER</sequence>
<dbReference type="InterPro" id="IPR013974">
    <property type="entry name" value="SAF"/>
</dbReference>
<reference evidence="3 4" key="1">
    <citation type="submission" date="2016-11" db="EMBL/GenBank/DDBJ databases">
        <authorList>
            <person name="Jaros S."/>
            <person name="Januszkiewicz K."/>
            <person name="Wedrychowicz H."/>
        </authorList>
    </citation>
    <scope>NUCLEOTIDE SEQUENCE [LARGE SCALE GENOMIC DNA]</scope>
    <source>
        <strain evidence="3 4">DSM 12906</strain>
    </source>
</reference>
<keyword evidence="3" id="KW-0966">Cell projection</keyword>
<evidence type="ECO:0000313" key="4">
    <source>
        <dbReference type="Proteomes" id="UP000184512"/>
    </source>
</evidence>
<dbReference type="PROSITE" id="PS50844">
    <property type="entry name" value="AFP_LIKE"/>
    <property type="match status" value="1"/>
</dbReference>
<dbReference type="InterPro" id="IPR017585">
    <property type="entry name" value="SAF_FlgA"/>
</dbReference>
<evidence type="ECO:0000256" key="1">
    <source>
        <dbReference type="SAM" id="Phobius"/>
    </source>
</evidence>
<protein>
    <submittedName>
        <fullName evidence="3">Chaperone for flagella basal body P-ring formation</fullName>
    </submittedName>
</protein>
<evidence type="ECO:0000313" key="3">
    <source>
        <dbReference type="EMBL" id="SHI30347.1"/>
    </source>
</evidence>
<feature type="domain" description="AFP-like" evidence="2">
    <location>
        <begin position="61"/>
        <end position="124"/>
    </location>
</feature>
<keyword evidence="1" id="KW-0812">Transmembrane</keyword>
<proteinExistence type="predicted"/>
<dbReference type="Proteomes" id="UP000184512">
    <property type="component" value="Unassembled WGS sequence"/>
</dbReference>
<organism evidence="3 4">
    <name type="scientific">Tessaracoccus bendigoensis DSM 12906</name>
    <dbReference type="NCBI Taxonomy" id="1123357"/>
    <lineage>
        <taxon>Bacteria</taxon>
        <taxon>Bacillati</taxon>
        <taxon>Actinomycetota</taxon>
        <taxon>Actinomycetes</taxon>
        <taxon>Propionibacteriales</taxon>
        <taxon>Propionibacteriaceae</taxon>
        <taxon>Tessaracoccus</taxon>
    </lineage>
</organism>
<dbReference type="RefSeq" id="WP_217652060.1">
    <property type="nucleotide sequence ID" value="NZ_FQZG01000003.1"/>
</dbReference>
<dbReference type="EMBL" id="FQZG01000003">
    <property type="protein sequence ID" value="SHI30347.1"/>
    <property type="molecule type" value="Genomic_DNA"/>
</dbReference>
<name>A0A1M6A1G0_9ACTN</name>
<dbReference type="InterPro" id="IPR006190">
    <property type="entry name" value="SAF_AFP_Neu5Ac"/>
</dbReference>
<accession>A0A1M6A1G0</accession>
<gene>
    <name evidence="3" type="ORF">SAMN02745244_00053</name>
</gene>
<dbReference type="STRING" id="1123357.SAMN02745244_00053"/>
<dbReference type="Pfam" id="PF13144">
    <property type="entry name" value="ChapFlgA"/>
    <property type="match status" value="1"/>
</dbReference>
<evidence type="ECO:0000259" key="2">
    <source>
        <dbReference type="PROSITE" id="PS50844"/>
    </source>
</evidence>
<keyword evidence="1" id="KW-1133">Transmembrane helix</keyword>
<feature type="transmembrane region" description="Helical" evidence="1">
    <location>
        <begin position="32"/>
        <end position="52"/>
    </location>
</feature>